<feature type="coiled-coil region" evidence="1">
    <location>
        <begin position="335"/>
        <end position="362"/>
    </location>
</feature>
<comment type="caution">
    <text evidence="3">The sequence shown here is derived from an EMBL/GenBank/DDBJ whole genome shotgun (WGS) entry which is preliminary data.</text>
</comment>
<evidence type="ECO:0000313" key="4">
    <source>
        <dbReference type="Proteomes" id="UP001151760"/>
    </source>
</evidence>
<reference evidence="3" key="2">
    <citation type="submission" date="2022-01" db="EMBL/GenBank/DDBJ databases">
        <authorList>
            <person name="Yamashiro T."/>
            <person name="Shiraishi A."/>
            <person name="Satake H."/>
            <person name="Nakayama K."/>
        </authorList>
    </citation>
    <scope>NUCLEOTIDE SEQUENCE</scope>
</reference>
<name>A0ABQ5GPL1_9ASTR</name>
<feature type="compositionally biased region" description="Pro residues" evidence="2">
    <location>
        <begin position="238"/>
        <end position="253"/>
    </location>
</feature>
<keyword evidence="1" id="KW-0175">Coiled coil</keyword>
<feature type="region of interest" description="Disordered" evidence="2">
    <location>
        <begin position="627"/>
        <end position="683"/>
    </location>
</feature>
<reference evidence="3" key="1">
    <citation type="journal article" date="2022" name="Int. J. Mol. Sci.">
        <title>Draft Genome of Tanacetum Coccineum: Genomic Comparison of Closely Related Tanacetum-Family Plants.</title>
        <authorList>
            <person name="Yamashiro T."/>
            <person name="Shiraishi A."/>
            <person name="Nakayama K."/>
            <person name="Satake H."/>
        </authorList>
    </citation>
    <scope>NUCLEOTIDE SEQUENCE</scope>
</reference>
<sequence length="870" mass="98487">MTSLKYNDKHNQVAFLMKPTESAGFHEIVDFLNVTPLRVVASIDNNEYVITEASVRSKLQLADATGIHNLPDAEIYDGLATLGYVSEGKLTFWKNHFTPPWKFLVHTILHCISPKSGGWDQFGSPIATALICLSSNRVYNFSKLIFDGMVNNLESKTKFLMYPRFLQMILDISTENDVKYLAPQLSKKIFRNMKRGFAGNHVPLLPAMIEVAAQDQGEGSEIPTDPHHTPVDPVPSTSFPPPIPPITEPPHSSPPRSIHRQDFEIPQSPGPTLTFVADEATTTSVRVGTQGATTTTPSLDAGLDSGNIHESPLRSYDAPLPEGNTSGSAEDSLKLKELSELVPKLVMKIDSLEKELKETKQTFGHAVIKLVERVKSLEVALKRISRKVILSESEGEEPENQGRKIQDIDDDPLVSLARASMNESAADFITPSKVSASGEAQEKDISPTTMEAARTLSQVASEGVSTYKRRRRSSDTSSDVNTDLDFFSTAKERIKTTELNTGSSPLEQERAGLEEAARLQAQMDAEVAKQIHMDKMNTIRAKLEASTELTKILQGENVSENDFVKKMVDMINQKKKYYAEQKVKAKRDKPMTQAQQRDYMRTFIKNQKLKQEFKKLMRSIERIVPMRSEERIKRPGIKLEQEPSKKQKTVGTSKEDRKRRKTVARKRRFSQATAKGDDEDSEYEKENEQLSLYLTITSDEDKKVDYKILDQKSPIIEWKSEYYRLKPMPDEVEVPEEINVNVVTRRNGSKRYFSLLLNALSVFDREDLCALYQLVMDRYQNEIPQGFDRILWGDLTTMFHPIELDKVWKSQQNWNIVSWKLHNHLMLKGLSVAGKCALWFENLEVRNGDEKGCLSVGLSLHNKWSSVHHV</sequence>
<protein>
    <recommendedName>
        <fullName evidence="5">Synaptobrevin, longin-like domain protein</fullName>
    </recommendedName>
</protein>
<evidence type="ECO:0008006" key="5">
    <source>
        <dbReference type="Google" id="ProtNLM"/>
    </source>
</evidence>
<keyword evidence="4" id="KW-1185">Reference proteome</keyword>
<dbReference type="EMBL" id="BQNB010018712">
    <property type="protein sequence ID" value="GJT77448.1"/>
    <property type="molecule type" value="Genomic_DNA"/>
</dbReference>
<feature type="compositionally biased region" description="Basic residues" evidence="2">
    <location>
        <begin position="657"/>
        <end position="669"/>
    </location>
</feature>
<gene>
    <name evidence="3" type="ORF">Tco_1044173</name>
</gene>
<evidence type="ECO:0000313" key="3">
    <source>
        <dbReference type="EMBL" id="GJT77448.1"/>
    </source>
</evidence>
<feature type="region of interest" description="Disordered" evidence="2">
    <location>
        <begin position="215"/>
        <end position="332"/>
    </location>
</feature>
<evidence type="ECO:0000256" key="1">
    <source>
        <dbReference type="SAM" id="Coils"/>
    </source>
</evidence>
<organism evidence="3 4">
    <name type="scientific">Tanacetum coccineum</name>
    <dbReference type="NCBI Taxonomy" id="301880"/>
    <lineage>
        <taxon>Eukaryota</taxon>
        <taxon>Viridiplantae</taxon>
        <taxon>Streptophyta</taxon>
        <taxon>Embryophyta</taxon>
        <taxon>Tracheophyta</taxon>
        <taxon>Spermatophyta</taxon>
        <taxon>Magnoliopsida</taxon>
        <taxon>eudicotyledons</taxon>
        <taxon>Gunneridae</taxon>
        <taxon>Pentapetalae</taxon>
        <taxon>asterids</taxon>
        <taxon>campanulids</taxon>
        <taxon>Asterales</taxon>
        <taxon>Asteraceae</taxon>
        <taxon>Asteroideae</taxon>
        <taxon>Anthemideae</taxon>
        <taxon>Anthemidinae</taxon>
        <taxon>Tanacetum</taxon>
    </lineage>
</organism>
<accession>A0ABQ5GPL1</accession>
<feature type="compositionally biased region" description="Polar residues" evidence="2">
    <location>
        <begin position="280"/>
        <end position="298"/>
    </location>
</feature>
<feature type="compositionally biased region" description="Basic and acidic residues" evidence="2">
    <location>
        <begin position="627"/>
        <end position="645"/>
    </location>
</feature>
<dbReference type="Proteomes" id="UP001151760">
    <property type="component" value="Unassembled WGS sequence"/>
</dbReference>
<proteinExistence type="predicted"/>
<evidence type="ECO:0000256" key="2">
    <source>
        <dbReference type="SAM" id="MobiDB-lite"/>
    </source>
</evidence>